<keyword evidence="1" id="KW-0238">DNA-binding</keyword>
<dbReference type="PROSITE" id="PS50977">
    <property type="entry name" value="HTH_TETR_2"/>
    <property type="match status" value="1"/>
</dbReference>
<proteinExistence type="predicted"/>
<dbReference type="PROSITE" id="PS01081">
    <property type="entry name" value="HTH_TETR_1"/>
    <property type="match status" value="1"/>
</dbReference>
<protein>
    <submittedName>
        <fullName evidence="2">TetR/AcrR family transcriptional regulator</fullName>
    </submittedName>
</protein>
<dbReference type="GO" id="GO:0003677">
    <property type="term" value="F:DNA binding"/>
    <property type="evidence" value="ECO:0007669"/>
    <property type="project" value="UniProtKB-UniRule"/>
</dbReference>
<dbReference type="Gene3D" id="1.10.357.10">
    <property type="entry name" value="Tetracycline Repressor, domain 2"/>
    <property type="match status" value="1"/>
</dbReference>
<name>A0A6M8J9L9_9ACTN</name>
<dbReference type="AlphaFoldDB" id="A0A6M8J9L9"/>
<dbReference type="Proteomes" id="UP000503297">
    <property type="component" value="Chromosome"/>
</dbReference>
<dbReference type="InterPro" id="IPR050624">
    <property type="entry name" value="HTH-type_Tx_Regulator"/>
</dbReference>
<dbReference type="InterPro" id="IPR009057">
    <property type="entry name" value="Homeodomain-like_sf"/>
</dbReference>
<dbReference type="KEGG" id="bwa:HLV38_04735"/>
<evidence type="ECO:0000313" key="3">
    <source>
        <dbReference type="Proteomes" id="UP000503297"/>
    </source>
</evidence>
<gene>
    <name evidence="2" type="ORF">HLV38_04735</name>
</gene>
<dbReference type="InterPro" id="IPR023772">
    <property type="entry name" value="DNA-bd_HTH_TetR-type_CS"/>
</dbReference>
<dbReference type="Pfam" id="PF00440">
    <property type="entry name" value="TetR_N"/>
    <property type="match status" value="1"/>
</dbReference>
<dbReference type="PANTHER" id="PTHR43479">
    <property type="entry name" value="ACREF/ENVCD OPERON REPRESSOR-RELATED"/>
    <property type="match status" value="1"/>
</dbReference>
<dbReference type="EMBL" id="CP053716">
    <property type="protein sequence ID" value="QKF07502.1"/>
    <property type="molecule type" value="Genomic_DNA"/>
</dbReference>
<dbReference type="SUPFAM" id="SSF46689">
    <property type="entry name" value="Homeodomain-like"/>
    <property type="match status" value="1"/>
</dbReference>
<dbReference type="InterPro" id="IPR001647">
    <property type="entry name" value="HTH_TetR"/>
</dbReference>
<reference evidence="3" key="1">
    <citation type="submission" date="2020-05" db="EMBL/GenBank/DDBJ databases">
        <title>Novel species in genus Nocardioides.</title>
        <authorList>
            <person name="Zhang G."/>
        </authorList>
    </citation>
    <scope>NUCLEOTIDE SEQUENCE [LARGE SCALE GENOMIC DNA]</scope>
    <source>
        <strain evidence="3">zg-1050</strain>
    </source>
</reference>
<dbReference type="PANTHER" id="PTHR43479:SF11">
    <property type="entry name" value="ACREF_ENVCD OPERON REPRESSOR-RELATED"/>
    <property type="match status" value="1"/>
</dbReference>
<keyword evidence="3" id="KW-1185">Reference proteome</keyword>
<organism evidence="2 3">
    <name type="scientific">Berryella wangjianweii</name>
    <dbReference type="NCBI Taxonomy" id="2734634"/>
    <lineage>
        <taxon>Bacteria</taxon>
        <taxon>Bacillati</taxon>
        <taxon>Actinomycetota</taxon>
        <taxon>Coriobacteriia</taxon>
        <taxon>Eggerthellales</taxon>
        <taxon>Eggerthellaceae</taxon>
        <taxon>Berryella</taxon>
    </lineage>
</organism>
<dbReference type="PRINTS" id="PR00455">
    <property type="entry name" value="HTHTETR"/>
</dbReference>
<dbReference type="RefSeq" id="WP_172164724.1">
    <property type="nucleotide sequence ID" value="NZ_CP053716.1"/>
</dbReference>
<evidence type="ECO:0000313" key="2">
    <source>
        <dbReference type="EMBL" id="QKF07502.1"/>
    </source>
</evidence>
<sequence>MTRRPGANSAETKANLLASATEEFAANGYSKASLRRICEKAGVTTGALYFFFENKNDLFVKVIDPIVLSVIEAIEEDYNDRPENLTNVPIPEPGTETAISRKLFDICYDNRKVTDIILSNQDHPAVKALYDRISQIFSRRFEALSRALYTEIPAGSMLNANTFSWFTQTETFVGRYVLLLNLPKDEAIAQLDAIIRVLRAGIGTLIETDEKNGLLPSKKAECAYRALHYTKQFS</sequence>
<accession>A0A6M8J9L9</accession>
<evidence type="ECO:0000256" key="1">
    <source>
        <dbReference type="ARBA" id="ARBA00023125"/>
    </source>
</evidence>